<proteinExistence type="predicted"/>
<organism evidence="2 3">
    <name type="scientific">Panicum virgatum</name>
    <name type="common">Blackwell switchgrass</name>
    <dbReference type="NCBI Taxonomy" id="38727"/>
    <lineage>
        <taxon>Eukaryota</taxon>
        <taxon>Viridiplantae</taxon>
        <taxon>Streptophyta</taxon>
        <taxon>Embryophyta</taxon>
        <taxon>Tracheophyta</taxon>
        <taxon>Spermatophyta</taxon>
        <taxon>Magnoliopsida</taxon>
        <taxon>Liliopsida</taxon>
        <taxon>Poales</taxon>
        <taxon>Poaceae</taxon>
        <taxon>PACMAD clade</taxon>
        <taxon>Panicoideae</taxon>
        <taxon>Panicodae</taxon>
        <taxon>Paniceae</taxon>
        <taxon>Panicinae</taxon>
        <taxon>Panicum</taxon>
        <taxon>Panicum sect. Hiantes</taxon>
    </lineage>
</organism>
<evidence type="ECO:0000313" key="3">
    <source>
        <dbReference type="Proteomes" id="UP000823388"/>
    </source>
</evidence>
<accession>A0A8T0QTR7</accession>
<dbReference type="Proteomes" id="UP000823388">
    <property type="component" value="Chromosome 6N"/>
</dbReference>
<comment type="caution">
    <text evidence="2">The sequence shown here is derived from an EMBL/GenBank/DDBJ whole genome shotgun (WGS) entry which is preliminary data.</text>
</comment>
<dbReference type="AlphaFoldDB" id="A0A8T0QTR7"/>
<sequence>MAGRDGPPPSAADDLPDLVAEAHAAQLQFVSSLPAAGHGGHGGGARGSTLGLGDGGRGSTRGRGSHGTGRGRAQGGGPGQGDGQPLGRGRPVPGDVQGDGPPLGSSRAGQPSGHGDDAQHAAAGDPNHPFRASRPATTNQTKKKMNESDSMDWNDEYIALVSSMDKKFQSRNGTEDKLPI</sequence>
<feature type="region of interest" description="Disordered" evidence="1">
    <location>
        <begin position="33"/>
        <end position="153"/>
    </location>
</feature>
<name>A0A8T0QTR7_PANVG</name>
<feature type="compositionally biased region" description="Low complexity" evidence="1">
    <location>
        <begin position="87"/>
        <end position="102"/>
    </location>
</feature>
<gene>
    <name evidence="2" type="ORF">PVAP13_6NG035300</name>
</gene>
<evidence type="ECO:0000256" key="1">
    <source>
        <dbReference type="SAM" id="MobiDB-lite"/>
    </source>
</evidence>
<feature type="compositionally biased region" description="Gly residues" evidence="1">
    <location>
        <begin position="37"/>
        <end position="86"/>
    </location>
</feature>
<keyword evidence="3" id="KW-1185">Reference proteome</keyword>
<protein>
    <submittedName>
        <fullName evidence="2">Uncharacterized protein</fullName>
    </submittedName>
</protein>
<evidence type="ECO:0000313" key="2">
    <source>
        <dbReference type="EMBL" id="KAG2576622.1"/>
    </source>
</evidence>
<reference evidence="2" key="1">
    <citation type="submission" date="2020-05" db="EMBL/GenBank/DDBJ databases">
        <title>WGS assembly of Panicum virgatum.</title>
        <authorList>
            <person name="Lovell J.T."/>
            <person name="Jenkins J."/>
            <person name="Shu S."/>
            <person name="Juenger T.E."/>
            <person name="Schmutz J."/>
        </authorList>
    </citation>
    <scope>NUCLEOTIDE SEQUENCE</scope>
    <source>
        <strain evidence="2">AP13</strain>
    </source>
</reference>
<dbReference type="EMBL" id="CM029048">
    <property type="protein sequence ID" value="KAG2576622.1"/>
    <property type="molecule type" value="Genomic_DNA"/>
</dbReference>